<keyword evidence="3" id="KW-0677">Repeat</keyword>
<dbReference type="GO" id="GO:0005524">
    <property type="term" value="F:ATP binding"/>
    <property type="evidence" value="ECO:0007669"/>
    <property type="project" value="UniProtKB-KW"/>
</dbReference>
<feature type="domain" description="ABC transporter" evidence="15">
    <location>
        <begin position="19"/>
        <end position="455"/>
    </location>
</feature>
<dbReference type="AlphaFoldDB" id="A0A6L9S9J6"/>
<dbReference type="RefSeq" id="WP_163738845.1">
    <property type="nucleotide sequence ID" value="NZ_JAAGOA010000009.1"/>
</dbReference>
<evidence type="ECO:0000313" key="16">
    <source>
        <dbReference type="EMBL" id="NEE01371.1"/>
    </source>
</evidence>
<keyword evidence="7" id="KW-0067">ATP-binding</keyword>
<dbReference type="PROSITE" id="PS50893">
    <property type="entry name" value="ABC_TRANSPORTER_2"/>
    <property type="match status" value="2"/>
</dbReference>
<dbReference type="PANTHER" id="PTHR43152">
    <property type="entry name" value="UVRABC SYSTEM PROTEIN A"/>
    <property type="match status" value="1"/>
</dbReference>
<dbReference type="GO" id="GO:0016887">
    <property type="term" value="F:ATP hydrolysis activity"/>
    <property type="evidence" value="ECO:0007669"/>
    <property type="project" value="InterPro"/>
</dbReference>
<evidence type="ECO:0000256" key="13">
    <source>
        <dbReference type="ARBA" id="ARBA00042156"/>
    </source>
</evidence>
<keyword evidence="8" id="KW-0267">Excision nuclease</keyword>
<dbReference type="GO" id="GO:0003677">
    <property type="term" value="F:DNA binding"/>
    <property type="evidence" value="ECO:0007669"/>
    <property type="project" value="UniProtKB-KW"/>
</dbReference>
<dbReference type="SUPFAM" id="SSF52540">
    <property type="entry name" value="P-loop containing nucleoside triphosphate hydrolases"/>
    <property type="match status" value="2"/>
</dbReference>
<evidence type="ECO:0000256" key="12">
    <source>
        <dbReference type="ARBA" id="ARBA00039316"/>
    </source>
</evidence>
<dbReference type="GO" id="GO:0006281">
    <property type="term" value="P:DNA repair"/>
    <property type="evidence" value="ECO:0007669"/>
    <property type="project" value="UniProtKB-KW"/>
</dbReference>
<keyword evidence="6" id="KW-0228">DNA excision</keyword>
<protein>
    <recommendedName>
        <fullName evidence="12">UvrABC system protein A</fullName>
    </recommendedName>
    <alternativeName>
        <fullName evidence="13">Excinuclease ABC subunit A</fullName>
    </alternativeName>
</protein>
<accession>A0A6L9S9J6</accession>
<dbReference type="EMBL" id="JAAGOA010000009">
    <property type="protein sequence ID" value="NEE01371.1"/>
    <property type="molecule type" value="Genomic_DNA"/>
</dbReference>
<comment type="caution">
    <text evidence="16">The sequence shown here is derived from an EMBL/GenBank/DDBJ whole genome shotgun (WGS) entry which is preliminary data.</text>
</comment>
<dbReference type="Gene3D" id="1.20.1580.10">
    <property type="entry name" value="ABC transporter ATPase like domain"/>
    <property type="match status" value="2"/>
</dbReference>
<name>A0A6L9S9J6_9ACTN</name>
<evidence type="ECO:0000256" key="2">
    <source>
        <dbReference type="ARBA" id="ARBA00022490"/>
    </source>
</evidence>
<feature type="region of interest" description="Disordered" evidence="14">
    <location>
        <begin position="1"/>
        <end position="20"/>
    </location>
</feature>
<dbReference type="CDD" id="cd03270">
    <property type="entry name" value="ABC_UvrA_I"/>
    <property type="match status" value="1"/>
</dbReference>
<evidence type="ECO:0000256" key="1">
    <source>
        <dbReference type="ARBA" id="ARBA00004496"/>
    </source>
</evidence>
<keyword evidence="5" id="KW-0227">DNA damage</keyword>
<evidence type="ECO:0000259" key="15">
    <source>
        <dbReference type="PROSITE" id="PS50893"/>
    </source>
</evidence>
<organism evidence="16 17">
    <name type="scientific">Phytoactinopolyspora halotolerans</name>
    <dbReference type="NCBI Taxonomy" id="1981512"/>
    <lineage>
        <taxon>Bacteria</taxon>
        <taxon>Bacillati</taxon>
        <taxon>Actinomycetota</taxon>
        <taxon>Actinomycetes</taxon>
        <taxon>Jiangellales</taxon>
        <taxon>Jiangellaceae</taxon>
        <taxon>Phytoactinopolyspora</taxon>
    </lineage>
</organism>
<feature type="domain" description="ABC transporter" evidence="15">
    <location>
        <begin position="459"/>
        <end position="764"/>
    </location>
</feature>
<dbReference type="PROSITE" id="PS00211">
    <property type="entry name" value="ABC_TRANSPORTER_1"/>
    <property type="match status" value="1"/>
</dbReference>
<dbReference type="Proteomes" id="UP000475214">
    <property type="component" value="Unassembled WGS sequence"/>
</dbReference>
<evidence type="ECO:0000313" key="17">
    <source>
        <dbReference type="Proteomes" id="UP000475214"/>
    </source>
</evidence>
<keyword evidence="4" id="KW-0547">Nucleotide-binding</keyword>
<comment type="similarity">
    <text evidence="11">Belongs to the ABC transporter superfamily. UvrA family.</text>
</comment>
<dbReference type="InterPro" id="IPR017871">
    <property type="entry name" value="ABC_transporter-like_CS"/>
</dbReference>
<evidence type="ECO:0000256" key="11">
    <source>
        <dbReference type="ARBA" id="ARBA00038000"/>
    </source>
</evidence>
<evidence type="ECO:0000256" key="10">
    <source>
        <dbReference type="ARBA" id="ARBA00023204"/>
    </source>
</evidence>
<evidence type="ECO:0000256" key="8">
    <source>
        <dbReference type="ARBA" id="ARBA00022881"/>
    </source>
</evidence>
<dbReference type="PANTHER" id="PTHR43152:SF2">
    <property type="entry name" value="DRUG RESISTANCE ABC TRANSPORTER"/>
    <property type="match status" value="1"/>
</dbReference>
<evidence type="ECO:0000256" key="4">
    <source>
        <dbReference type="ARBA" id="ARBA00022741"/>
    </source>
</evidence>
<comment type="subcellular location">
    <subcellularLocation>
        <location evidence="1">Cytoplasm</location>
    </subcellularLocation>
</comment>
<gene>
    <name evidence="16" type="ORF">G1H10_14445</name>
</gene>
<evidence type="ECO:0000256" key="3">
    <source>
        <dbReference type="ARBA" id="ARBA00022737"/>
    </source>
</evidence>
<evidence type="ECO:0000256" key="9">
    <source>
        <dbReference type="ARBA" id="ARBA00023125"/>
    </source>
</evidence>
<keyword evidence="17" id="KW-1185">Reference proteome</keyword>
<dbReference type="Pfam" id="PF00005">
    <property type="entry name" value="ABC_tran"/>
    <property type="match status" value="1"/>
</dbReference>
<evidence type="ECO:0000256" key="7">
    <source>
        <dbReference type="ARBA" id="ARBA00022840"/>
    </source>
</evidence>
<keyword evidence="2" id="KW-0963">Cytoplasm</keyword>
<keyword evidence="9" id="KW-0238">DNA-binding</keyword>
<dbReference type="InterPro" id="IPR027417">
    <property type="entry name" value="P-loop_NTPase"/>
</dbReference>
<proteinExistence type="inferred from homology"/>
<keyword evidence="10" id="KW-0234">DNA repair</keyword>
<dbReference type="GO" id="GO:0005737">
    <property type="term" value="C:cytoplasm"/>
    <property type="evidence" value="ECO:0007669"/>
    <property type="project" value="UniProtKB-SubCell"/>
</dbReference>
<reference evidence="16 17" key="1">
    <citation type="submission" date="2020-02" db="EMBL/GenBank/DDBJ databases">
        <authorList>
            <person name="Li X.-J."/>
            <person name="Han X.-M."/>
        </authorList>
    </citation>
    <scope>NUCLEOTIDE SEQUENCE [LARGE SCALE GENOMIC DNA]</scope>
    <source>
        <strain evidence="16 17">CCTCC AB 2017055</strain>
    </source>
</reference>
<evidence type="ECO:0000256" key="5">
    <source>
        <dbReference type="ARBA" id="ARBA00022763"/>
    </source>
</evidence>
<evidence type="ECO:0000256" key="6">
    <source>
        <dbReference type="ARBA" id="ARBA00022769"/>
    </source>
</evidence>
<evidence type="ECO:0000256" key="14">
    <source>
        <dbReference type="SAM" id="MobiDB-lite"/>
    </source>
</evidence>
<dbReference type="GO" id="GO:0004518">
    <property type="term" value="F:nuclease activity"/>
    <property type="evidence" value="ECO:0007669"/>
    <property type="project" value="UniProtKB-KW"/>
</dbReference>
<dbReference type="Gene3D" id="3.40.50.300">
    <property type="entry name" value="P-loop containing nucleotide triphosphate hydrolases"/>
    <property type="match status" value="2"/>
</dbReference>
<dbReference type="Gene3D" id="1.10.8.280">
    <property type="entry name" value="ABC transporter ATPase domain-like"/>
    <property type="match status" value="1"/>
</dbReference>
<dbReference type="InterPro" id="IPR003439">
    <property type="entry name" value="ABC_transporter-like_ATP-bd"/>
</dbReference>
<sequence length="778" mass="83199">MATTRNPGPRRQPDPPLGATRDRITVVGARENNLKNLTVEIPKDAVTVVTGVSGSGKSSLVFDTIAAESQRQLNETFPAFVRNRLPHHRQPDVDTMHNLPPAIVVDQRPLGRNARSTVGTATEAYTLLRLLYSRASTPFVGYSPAFSFNDPSGMCPRCQGLGAVDDIDIDRLIDRDRSLIDGAIRFPTFLPGTVRWKRYIDCGLFDNHKPLRDYTDDEWHTLLHGEGFKPPDPSPGWPPSSHYEGVLPRFRRMYLAVNQDKLPAHVVDAIDDVVTRRVCPGCGGARLTQAALTATVEGRTIAECVTMEVRDLAAALRRVDIPPVKTVVAALVDRLEALVDVGLGYLTLNRETPSLSGGEAQRVKLVRHLGSSLSGLLYVLDEPSIGLHPHDIGRLNRLIRRLRDKGNTVLLVEHDPEVIRVADHLIELGPGAGTAGGEILYNGDLDGARASNTPTGAALRQRPVIKPRPRTATGGIEITHARRHNLADVTVSIPRGVLTVVTGVAGSGKSSLVTGVLPRVCPDVVIVDQSAVHGSRRSTPASFTGVLDPIRRLFARVNGVRPALFSANSEGGCPRCRGLGVIETDLAFLESVSTVCDECGGSRYAPAALAHTVHGRTIVDVLGSTAADAAGFFDAAGDDGAIVEPLRRLVDVGLGYLTLDQPVSTLSGGERQRIKLARELDVTGQVYVFDEPTTGLHRADTIRLMEILDGLVDQGATVVVIEHDPDVVAGADWVIELGPGAGHDGGRVVAAGTPADLLAHPRSLSAEYLGAPPGDAAN</sequence>